<protein>
    <submittedName>
        <fullName evidence="4">Tetratricopeptide repeat-like superfamily protein</fullName>
    </submittedName>
</protein>
<evidence type="ECO:0000256" key="1">
    <source>
        <dbReference type="ARBA" id="ARBA00007626"/>
    </source>
</evidence>
<dbReference type="PROSITE" id="PS51375">
    <property type="entry name" value="PPR"/>
    <property type="match status" value="1"/>
</dbReference>
<dbReference type="InterPro" id="IPR002885">
    <property type="entry name" value="PPR_rpt"/>
</dbReference>
<dbReference type="Pfam" id="PF01535">
    <property type="entry name" value="PPR"/>
    <property type="match status" value="2"/>
</dbReference>
<feature type="repeat" description="PPR" evidence="3">
    <location>
        <begin position="175"/>
        <end position="209"/>
    </location>
</feature>
<name>A0A5H2XG14_PRUDU</name>
<evidence type="ECO:0000256" key="3">
    <source>
        <dbReference type="PROSITE-ProRule" id="PRU00708"/>
    </source>
</evidence>
<comment type="similarity">
    <text evidence="1">Belongs to the PPR family. P subfamily.</text>
</comment>
<organism evidence="4">
    <name type="scientific">Prunus dulcis</name>
    <name type="common">Almond</name>
    <name type="synonym">Amygdalus dulcis</name>
    <dbReference type="NCBI Taxonomy" id="3755"/>
    <lineage>
        <taxon>Eukaryota</taxon>
        <taxon>Viridiplantae</taxon>
        <taxon>Streptophyta</taxon>
        <taxon>Embryophyta</taxon>
        <taxon>Tracheophyta</taxon>
        <taxon>Spermatophyta</taxon>
        <taxon>Magnoliopsida</taxon>
        <taxon>eudicotyledons</taxon>
        <taxon>Gunneridae</taxon>
        <taxon>Pentapetalae</taxon>
        <taxon>rosids</taxon>
        <taxon>fabids</taxon>
        <taxon>Rosales</taxon>
        <taxon>Rosaceae</taxon>
        <taxon>Amygdaloideae</taxon>
        <taxon>Amygdaleae</taxon>
        <taxon>Prunus</taxon>
    </lineage>
</organism>
<dbReference type="EMBL" id="AP020426">
    <property type="protein sequence ID" value="BBN67477.1"/>
    <property type="molecule type" value="Genomic_DNA"/>
</dbReference>
<dbReference type="NCBIfam" id="TIGR00756">
    <property type="entry name" value="PPR"/>
    <property type="match status" value="3"/>
</dbReference>
<dbReference type="PANTHER" id="PTHR47941">
    <property type="entry name" value="PENTATRICOPEPTIDE REPEAT-CONTAINING PROTEIN 3, MITOCHONDRIAL"/>
    <property type="match status" value="1"/>
</dbReference>
<dbReference type="AlphaFoldDB" id="A0A5H2XG14"/>
<sequence>MGGYCKEGNVHQALVLQEEMWSDRLSPNVFNVINAMCKPKNFNRAMEFFDQMRVRGLRPNERMYTTLIDVSTNRELESAFRMKLEMMDKGVSLDAVTYSSLIQVVCQQRRLAQTREARRLLLNLFYEESLPDDVTYITLIENCTNGEFKSAAALGLMKEAHLVFETMIERKHKRNEAVYHVIIHGHCKGGNVIKAYNLYKEMLHSGFVPHTVMVIGLVKALFTEGMNNELSQVIGNTLRNCQLSDAECAKLPVAINHKEGIWMKFLMCLMIAKNGLLSNSGLLSYKFSEELGDQIATPFNIGNEQAFEQWQI</sequence>
<evidence type="ECO:0000256" key="2">
    <source>
        <dbReference type="ARBA" id="ARBA00022737"/>
    </source>
</evidence>
<proteinExistence type="inferred from homology"/>
<keyword evidence="2" id="KW-0677">Repeat</keyword>
<evidence type="ECO:0000313" key="4">
    <source>
        <dbReference type="EMBL" id="BBN67477.1"/>
    </source>
</evidence>
<dbReference type="InterPro" id="IPR011990">
    <property type="entry name" value="TPR-like_helical_dom_sf"/>
</dbReference>
<gene>
    <name evidence="4" type="ORF">Prudu_89S000400</name>
</gene>
<accession>A0A5H2XG14</accession>
<reference evidence="4" key="1">
    <citation type="journal article" date="2019" name="Science">
        <title>Mutation of a bHLH transcription factor allowed almond domestication.</title>
        <authorList>
            <person name="Sanchez-Perez R."/>
            <person name="Pavan S."/>
            <person name="Mazzeo R."/>
            <person name="Moldovan C."/>
            <person name="Aiese Cigliano R."/>
            <person name="Del Cueto J."/>
            <person name="Ricciardi F."/>
            <person name="Lotti C."/>
            <person name="Ricciardi L."/>
            <person name="Dicenta F."/>
            <person name="Lopez-Marques R.L."/>
            <person name="Lindberg Moller B."/>
        </authorList>
    </citation>
    <scope>NUCLEOTIDE SEQUENCE</scope>
</reference>
<dbReference type="Gene3D" id="1.25.40.10">
    <property type="entry name" value="Tetratricopeptide repeat domain"/>
    <property type="match status" value="2"/>
</dbReference>
<dbReference type="Pfam" id="PF13041">
    <property type="entry name" value="PPR_2"/>
    <property type="match status" value="1"/>
</dbReference>